<name>A0ABT4EFL1_PAEAL</name>
<comment type="caution">
    <text evidence="1">The sequence shown here is derived from an EMBL/GenBank/DDBJ whole genome shotgun (WGS) entry which is preliminary data.</text>
</comment>
<reference evidence="1 2" key="1">
    <citation type="submission" date="2022-05" db="EMBL/GenBank/DDBJ databases">
        <title>Genome Sequencing of Bee-Associated Microbes.</title>
        <authorList>
            <person name="Dunlap C."/>
        </authorList>
    </citation>
    <scope>NUCLEOTIDE SEQUENCE [LARGE SCALE GENOMIC DNA]</scope>
    <source>
        <strain evidence="1 2">NRRL NRS-750</strain>
    </source>
</reference>
<evidence type="ECO:0008006" key="3">
    <source>
        <dbReference type="Google" id="ProtNLM"/>
    </source>
</evidence>
<keyword evidence="2" id="KW-1185">Reference proteome</keyword>
<evidence type="ECO:0000313" key="1">
    <source>
        <dbReference type="EMBL" id="MCY9532528.1"/>
    </source>
</evidence>
<sequence length="398" mass="46313">MLIKRVKFSNLSTKSSSVVSLQRIRFYNKDGGKINFGKVITNSSHTRFETEFAYLDSMARYDGSVYDALHDGYFRMDVAKQDARSNFQIVFKEPQAISKFELDTAPLWLIHTNIKAEFYNTNDELVRTYIINLSDYEFSNKGSLRLTTIPTPELAVEQRYFILSEKKANGVTKSFTIEKKEVSAIPLFFEDEFDNEINSVDAYKEYSAENPIEHVFKNNKIDDFACAYQSADRSHTLFAHPSIKVDFKKPRLINAVEIQSSGVKKNAHIRIEGYDEINKEWNQLSEYKAELLCNFSKIRMEFDNAAFYFSYRITFVDLYSEYVLINDIKLIEYQSFLKEVSISSPEDYKRYGMKSDEFYCTSNVLKKVVQKDKTKYGSGNIFSKLFDNKNKEIKSITI</sequence>
<gene>
    <name evidence="1" type="ORF">M5X04_24805</name>
</gene>
<evidence type="ECO:0000313" key="2">
    <source>
        <dbReference type="Proteomes" id="UP001527090"/>
    </source>
</evidence>
<accession>A0ABT4EFL1</accession>
<dbReference type="Proteomes" id="UP001527090">
    <property type="component" value="Unassembled WGS sequence"/>
</dbReference>
<dbReference type="EMBL" id="JAMDLY010000019">
    <property type="protein sequence ID" value="MCY9532528.1"/>
    <property type="molecule type" value="Genomic_DNA"/>
</dbReference>
<dbReference type="RefSeq" id="WP_028531736.1">
    <property type="nucleotide sequence ID" value="NZ_JAMDLY010000019.1"/>
</dbReference>
<organism evidence="1 2">
    <name type="scientific">Paenibacillus alvei</name>
    <name type="common">Bacillus alvei</name>
    <dbReference type="NCBI Taxonomy" id="44250"/>
    <lineage>
        <taxon>Bacteria</taxon>
        <taxon>Bacillati</taxon>
        <taxon>Bacillota</taxon>
        <taxon>Bacilli</taxon>
        <taxon>Bacillales</taxon>
        <taxon>Paenibacillaceae</taxon>
        <taxon>Paenibacillus</taxon>
    </lineage>
</organism>
<proteinExistence type="predicted"/>
<protein>
    <recommendedName>
        <fullName evidence="3">F5/8 type C domain-containing protein</fullName>
    </recommendedName>
</protein>